<dbReference type="Proteomes" id="UP000477980">
    <property type="component" value="Unassembled WGS sequence"/>
</dbReference>
<dbReference type="InterPro" id="IPR014941">
    <property type="entry name" value="FimB/Mfa2/Mfa3"/>
</dbReference>
<accession>A0A6G1VQ55</accession>
<sequence>MKKIINDIRKKGRLMMLSCCTILGLLLASCDYWHDSYEGCEELLKTHLKVQFIYDMNMKFADAFPHEVKNVTLYAFDQQGKLAYVKTEAAEKIIAEEGMNIDDLTPGVYDLLVWAQGEERYADSYTFGQASVGSSACDVLKATVNRADKGIIDHDLTPLFHGQLAKANLTKMEKGGTRTVKVSLTKNTNHFKVVLQNLSGANLNADDFIFQITDNNGKMDYDNSLLEDEMLTYHAWSAYSGTAGVSSGTGEQTSVACAIAELTTNRLVKGHDMRLRVWNKSTGASIINIPLIDYALMVKGNYNKSMSDQEYLDRQDSYDLVFFIDENHKWQSASVIINSWRVVLSKTDM</sequence>
<dbReference type="EMBL" id="VZAH01000154">
    <property type="protein sequence ID" value="MQP15695.1"/>
    <property type="molecule type" value="Genomic_DNA"/>
</dbReference>
<keyword evidence="3" id="KW-0732">Signal</keyword>
<dbReference type="PROSITE" id="PS51257">
    <property type="entry name" value="PROKAR_LIPOPROTEIN"/>
    <property type="match status" value="1"/>
</dbReference>
<evidence type="ECO:0000256" key="2">
    <source>
        <dbReference type="ARBA" id="ARBA00007248"/>
    </source>
</evidence>
<evidence type="ECO:0000256" key="6">
    <source>
        <dbReference type="ARBA" id="ARBA00023237"/>
    </source>
</evidence>
<reference evidence="8 9" key="1">
    <citation type="submission" date="2019-09" db="EMBL/GenBank/DDBJ databases">
        <title>Distinct polysaccharide growth profiles of human intestinal Prevotella copri isolates.</title>
        <authorList>
            <person name="Fehlner-Peach H."/>
            <person name="Magnabosco C."/>
            <person name="Raghavan V."/>
            <person name="Scher J.U."/>
            <person name="Tett A."/>
            <person name="Cox L.M."/>
            <person name="Gottsegen C."/>
            <person name="Watters A."/>
            <person name="Wiltshire- Gordon J.D."/>
            <person name="Segata N."/>
            <person name="Bonneau R."/>
            <person name="Littman D.R."/>
        </authorList>
    </citation>
    <scope>NUCLEOTIDE SEQUENCE [LARGE SCALE GENOMIC DNA]</scope>
    <source>
        <strain evidence="9">iAA917</strain>
    </source>
</reference>
<evidence type="ECO:0000256" key="3">
    <source>
        <dbReference type="ARBA" id="ARBA00022729"/>
    </source>
</evidence>
<comment type="similarity">
    <text evidence="2">Belongs to the bacteroidetes fimbrillin superfamily. FimB/Mfa2 family.</text>
</comment>
<keyword evidence="4" id="KW-0472">Membrane</keyword>
<evidence type="ECO:0000256" key="4">
    <source>
        <dbReference type="ARBA" id="ARBA00023136"/>
    </source>
</evidence>
<comment type="caution">
    <text evidence="8">The sequence shown here is derived from an EMBL/GenBank/DDBJ whole genome shotgun (WGS) entry which is preliminary data.</text>
</comment>
<keyword evidence="5" id="KW-0564">Palmitate</keyword>
<dbReference type="Gene3D" id="2.60.40.2090">
    <property type="match status" value="1"/>
</dbReference>
<dbReference type="AlphaFoldDB" id="A0A6G1VQ55"/>
<dbReference type="RefSeq" id="WP_153091196.1">
    <property type="nucleotide sequence ID" value="NZ_VZAH01000154.1"/>
</dbReference>
<dbReference type="Gene3D" id="2.60.40.2100">
    <property type="match status" value="1"/>
</dbReference>
<name>A0A6G1VQ55_9BACT</name>
<evidence type="ECO:0000313" key="9">
    <source>
        <dbReference type="Proteomes" id="UP000477980"/>
    </source>
</evidence>
<organism evidence="8 9">
    <name type="scientific">Segatella copri</name>
    <dbReference type="NCBI Taxonomy" id="165179"/>
    <lineage>
        <taxon>Bacteria</taxon>
        <taxon>Pseudomonadati</taxon>
        <taxon>Bacteroidota</taxon>
        <taxon>Bacteroidia</taxon>
        <taxon>Bacteroidales</taxon>
        <taxon>Prevotellaceae</taxon>
        <taxon>Segatella</taxon>
    </lineage>
</organism>
<evidence type="ECO:0000256" key="7">
    <source>
        <dbReference type="ARBA" id="ARBA00023288"/>
    </source>
</evidence>
<dbReference type="OrthoDB" id="1099819at2"/>
<proteinExistence type="inferred from homology"/>
<keyword evidence="7" id="KW-0449">Lipoprotein</keyword>
<evidence type="ECO:0000313" key="8">
    <source>
        <dbReference type="EMBL" id="MQP15695.1"/>
    </source>
</evidence>
<dbReference type="Pfam" id="PF08842">
    <property type="entry name" value="Mfa2"/>
    <property type="match status" value="1"/>
</dbReference>
<gene>
    <name evidence="8" type="ORF">F7D25_15110</name>
</gene>
<protein>
    <submittedName>
        <fullName evidence="8">FimB/Mfa2 family fimbrial subunit</fullName>
    </submittedName>
</protein>
<evidence type="ECO:0000256" key="1">
    <source>
        <dbReference type="ARBA" id="ARBA00004442"/>
    </source>
</evidence>
<dbReference type="GO" id="GO:0009279">
    <property type="term" value="C:cell outer membrane"/>
    <property type="evidence" value="ECO:0007669"/>
    <property type="project" value="UniProtKB-SubCell"/>
</dbReference>
<comment type="subcellular location">
    <subcellularLocation>
        <location evidence="1">Cell outer membrane</location>
    </subcellularLocation>
</comment>
<keyword evidence="6" id="KW-0998">Cell outer membrane</keyword>
<evidence type="ECO:0000256" key="5">
    <source>
        <dbReference type="ARBA" id="ARBA00023139"/>
    </source>
</evidence>